<dbReference type="InterPro" id="IPR053745">
    <property type="entry name" value="Viral_Tail_Comp_sf"/>
</dbReference>
<dbReference type="Gene3D" id="3.30.2000.30">
    <property type="match status" value="1"/>
</dbReference>
<accession>A0ABS6KC06</accession>
<gene>
    <name evidence="1" type="ORF">KTH90_18685</name>
</gene>
<protein>
    <submittedName>
        <fullName evidence="1">DUF5072 domain-containing protein</fullName>
    </submittedName>
</protein>
<comment type="caution">
    <text evidence="1">The sequence shown here is derived from an EMBL/GenBank/DDBJ whole genome shotgun (WGS) entry which is preliminary data.</text>
</comment>
<name>A0ABS6KC06_9FIRM</name>
<evidence type="ECO:0000313" key="1">
    <source>
        <dbReference type="EMBL" id="MBU9728040.1"/>
    </source>
</evidence>
<dbReference type="RefSeq" id="WP_158353126.1">
    <property type="nucleotide sequence ID" value="NZ_JAHQCX010000016.1"/>
</dbReference>
<sequence>MLKKLGLVDLHAAIKERIEAGTGLSCYDKVPKNTKAPFYFVQIVNKRPEDTKTMFCEVFTVWIHAIAEPGRESTRIYELIQLAEESMTEDITLPAGVELIRQAEQGIQTIQTDETKEKHAVLAYDFKVSYGFKTKI</sequence>
<keyword evidence="2" id="KW-1185">Reference proteome</keyword>
<evidence type="ECO:0000313" key="2">
    <source>
        <dbReference type="Proteomes" id="UP001314681"/>
    </source>
</evidence>
<dbReference type="EMBL" id="JAHQCX010000016">
    <property type="protein sequence ID" value="MBU9728040.1"/>
    <property type="molecule type" value="Genomic_DNA"/>
</dbReference>
<dbReference type="Proteomes" id="UP001314681">
    <property type="component" value="Unassembled WGS sequence"/>
</dbReference>
<organism evidence="1 2">
    <name type="scientific">Diplocloster modestus</name>
    <dbReference type="NCBI Taxonomy" id="2850322"/>
    <lineage>
        <taxon>Bacteria</taxon>
        <taxon>Bacillati</taxon>
        <taxon>Bacillota</taxon>
        <taxon>Clostridia</taxon>
        <taxon>Lachnospirales</taxon>
        <taxon>Lachnospiraceae</taxon>
        <taxon>Diplocloster</taxon>
    </lineage>
</organism>
<proteinExistence type="predicted"/>
<dbReference type="Pfam" id="PF16807">
    <property type="entry name" value="Phage_tail_terminator_4"/>
    <property type="match status" value="1"/>
</dbReference>
<reference evidence="1 2" key="1">
    <citation type="submission" date="2021-06" db="EMBL/GenBank/DDBJ databases">
        <title>Description of novel taxa of the family Lachnospiraceae.</title>
        <authorList>
            <person name="Chaplin A.V."/>
            <person name="Sokolova S.R."/>
            <person name="Pikina A.P."/>
            <person name="Korzhanova M."/>
            <person name="Belova V."/>
            <person name="Korostin D."/>
            <person name="Efimov B.A."/>
        </authorList>
    </citation>
    <scope>NUCLEOTIDE SEQUENCE [LARGE SCALE GENOMIC DNA]</scope>
    <source>
        <strain evidence="1 2">ASD4241</strain>
    </source>
</reference>